<dbReference type="eggNOG" id="ENOG502SPU6">
    <property type="taxonomic scope" value="Eukaryota"/>
</dbReference>
<dbReference type="PANTHER" id="PTHR24148">
    <property type="entry name" value="ANKYRIN REPEAT DOMAIN-CONTAINING PROTEIN 39 HOMOLOG-RELATED"/>
    <property type="match status" value="1"/>
</dbReference>
<dbReference type="EMBL" id="AMGW01000002">
    <property type="protein sequence ID" value="EXJ62883.1"/>
    <property type="molecule type" value="Genomic_DNA"/>
</dbReference>
<protein>
    <recommendedName>
        <fullName evidence="1">Heterokaryon incompatibility domain-containing protein</fullName>
    </recommendedName>
</protein>
<proteinExistence type="predicted"/>
<dbReference type="GeneID" id="19177922"/>
<dbReference type="InterPro" id="IPR052895">
    <property type="entry name" value="HetReg/Transcr_Mod"/>
</dbReference>
<comment type="caution">
    <text evidence="2">The sequence shown here is derived from an EMBL/GenBank/DDBJ whole genome shotgun (WGS) entry which is preliminary data.</text>
</comment>
<dbReference type="PANTHER" id="PTHR24148:SF73">
    <property type="entry name" value="HET DOMAIN PROTEIN (AFU_ORTHOLOGUE AFUA_8G01020)"/>
    <property type="match status" value="1"/>
</dbReference>
<dbReference type="STRING" id="1182544.W9W4L2"/>
<keyword evidence="3" id="KW-1185">Reference proteome</keyword>
<evidence type="ECO:0000313" key="3">
    <source>
        <dbReference type="Proteomes" id="UP000019473"/>
    </source>
</evidence>
<name>W9W4L2_9EURO</name>
<dbReference type="Pfam" id="PF26639">
    <property type="entry name" value="Het-6_barrel"/>
    <property type="match status" value="1"/>
</dbReference>
<evidence type="ECO:0000259" key="1">
    <source>
        <dbReference type="Pfam" id="PF06985"/>
    </source>
</evidence>
<feature type="domain" description="Heterokaryon incompatibility" evidence="1">
    <location>
        <begin position="46"/>
        <end position="195"/>
    </location>
</feature>
<dbReference type="OrthoDB" id="4156910at2759"/>
<accession>W9W4L2</accession>
<reference evidence="2 3" key="1">
    <citation type="submission" date="2013-03" db="EMBL/GenBank/DDBJ databases">
        <title>The Genome Sequence of Cladophialophora yegresii CBS 114405.</title>
        <authorList>
            <consortium name="The Broad Institute Genomics Platform"/>
            <person name="Cuomo C."/>
            <person name="de Hoog S."/>
            <person name="Gorbushina A."/>
            <person name="Walker B."/>
            <person name="Young S.K."/>
            <person name="Zeng Q."/>
            <person name="Gargeya S."/>
            <person name="Fitzgerald M."/>
            <person name="Haas B."/>
            <person name="Abouelleil A."/>
            <person name="Allen A.W."/>
            <person name="Alvarado L."/>
            <person name="Arachchi H.M."/>
            <person name="Berlin A.M."/>
            <person name="Chapman S.B."/>
            <person name="Gainer-Dewar J."/>
            <person name="Goldberg J."/>
            <person name="Griggs A."/>
            <person name="Gujja S."/>
            <person name="Hansen M."/>
            <person name="Howarth C."/>
            <person name="Imamovic A."/>
            <person name="Ireland A."/>
            <person name="Larimer J."/>
            <person name="McCowan C."/>
            <person name="Murphy C."/>
            <person name="Pearson M."/>
            <person name="Poon T.W."/>
            <person name="Priest M."/>
            <person name="Roberts A."/>
            <person name="Saif S."/>
            <person name="Shea T."/>
            <person name="Sisk P."/>
            <person name="Sykes S."/>
            <person name="Wortman J."/>
            <person name="Nusbaum C."/>
            <person name="Birren B."/>
        </authorList>
    </citation>
    <scope>NUCLEOTIDE SEQUENCE [LARGE SCALE GENOMIC DNA]</scope>
    <source>
        <strain evidence="2 3">CBS 114405</strain>
    </source>
</reference>
<evidence type="ECO:0000313" key="2">
    <source>
        <dbReference type="EMBL" id="EXJ62883.1"/>
    </source>
</evidence>
<organism evidence="2 3">
    <name type="scientific">Cladophialophora yegresii CBS 114405</name>
    <dbReference type="NCBI Taxonomy" id="1182544"/>
    <lineage>
        <taxon>Eukaryota</taxon>
        <taxon>Fungi</taxon>
        <taxon>Dikarya</taxon>
        <taxon>Ascomycota</taxon>
        <taxon>Pezizomycotina</taxon>
        <taxon>Eurotiomycetes</taxon>
        <taxon>Chaetothyriomycetidae</taxon>
        <taxon>Chaetothyriales</taxon>
        <taxon>Herpotrichiellaceae</taxon>
        <taxon>Cladophialophora</taxon>
    </lineage>
</organism>
<dbReference type="HOGENOM" id="CLU_004184_7_3_1"/>
<dbReference type="InterPro" id="IPR010730">
    <property type="entry name" value="HET"/>
</dbReference>
<dbReference type="AlphaFoldDB" id="W9W4L2"/>
<dbReference type="Proteomes" id="UP000019473">
    <property type="component" value="Unassembled WGS sequence"/>
</dbReference>
<dbReference type="Pfam" id="PF06985">
    <property type="entry name" value="HET"/>
    <property type="match status" value="1"/>
</dbReference>
<dbReference type="VEuPathDB" id="FungiDB:A1O7_03325"/>
<dbReference type="RefSeq" id="XP_007755537.1">
    <property type="nucleotide sequence ID" value="XM_007757347.1"/>
</dbReference>
<gene>
    <name evidence="2" type="ORF">A1O7_03325</name>
</gene>
<sequence>MSRQYMHVPLSSPRHIRLVVLLPAENHAAPLNFCIVETTLDQPLPYAALSYSWDAPAGSTKLDCGNGVLPVTPNCEAALRYLRGKTYSRLMWIDSICIDQTEDAIGERNHQVSFMGEIFKKADTVIIWLGEMDDDTRIAMLAVENVINQPQRFESSAELKLRLRALSTGITSAAEDPFRPISRRSWFYRIWTIQEAVLGRSDRVIVGCGSAIVPWVHLVQLGLAMEVTAYSWDICARAMRLQTRLLASVLSLEQGAYEQQLFESANILAPSAQSAPRAEGYRSSLCLIFDEARDKLATNPKDKVFALYGILQELQFEMPQPDYKKTVQRIYKESVVATIKHDQSLFVLYCVPTASRRPGLASWVPDWSQPAWKEPDHRHCFSYKQFAAAKDSRGGWRFSPDADRLIVSGIIFDSVAFRLEGVTEDYRLGNIWRDRNLRDMISPRDDILDAHRETFEIMTAWVKSNPGNCYPTGEDWEKALLRTLLMDKPTFASLYAEFNAYNPWLRATTASDLEFVKIGVENINAADPNRPLPGDEAHLKVYLEFQTPTQLFSKVWRSIWKFHLAAESHCRHKCFFHTKKGYFGLAPDPLPTPAAPGDVIAVVQGMEMPLLLRPVDGGYRLITHVYVHGIMYGEAWPDDANELEEIVLI</sequence>